<dbReference type="InterPro" id="IPR032675">
    <property type="entry name" value="LRR_dom_sf"/>
</dbReference>
<dbReference type="Gene3D" id="1.20.5.4130">
    <property type="match status" value="1"/>
</dbReference>
<accession>A0ABU6RI24</accession>
<evidence type="ECO:0000259" key="7">
    <source>
        <dbReference type="Pfam" id="PF23559"/>
    </source>
</evidence>
<dbReference type="PANTHER" id="PTHR36766:SF61">
    <property type="entry name" value="NB-ARC DOMAIN DISEASE RESISTANCE PROTEIN"/>
    <property type="match status" value="1"/>
</dbReference>
<dbReference type="InterPro" id="IPR055414">
    <property type="entry name" value="LRR_R13L4/SHOC2-like"/>
</dbReference>
<dbReference type="Gene3D" id="3.40.50.300">
    <property type="entry name" value="P-loop containing nucleotide triphosphate hydrolases"/>
    <property type="match status" value="1"/>
</dbReference>
<dbReference type="PANTHER" id="PTHR36766">
    <property type="entry name" value="PLANT BROAD-SPECTRUM MILDEW RESISTANCE PROTEIN RPW8"/>
    <property type="match status" value="1"/>
</dbReference>
<evidence type="ECO:0000256" key="4">
    <source>
        <dbReference type="ARBA" id="ARBA00022840"/>
    </source>
</evidence>
<proteinExistence type="predicted"/>
<evidence type="ECO:0000259" key="8">
    <source>
        <dbReference type="Pfam" id="PF23598"/>
    </source>
</evidence>
<dbReference type="InterPro" id="IPR041118">
    <property type="entry name" value="Rx_N"/>
</dbReference>
<dbReference type="InterPro" id="IPR027417">
    <property type="entry name" value="P-loop_NTPase"/>
</dbReference>
<organism evidence="9 10">
    <name type="scientific">Stylosanthes scabra</name>
    <dbReference type="NCBI Taxonomy" id="79078"/>
    <lineage>
        <taxon>Eukaryota</taxon>
        <taxon>Viridiplantae</taxon>
        <taxon>Streptophyta</taxon>
        <taxon>Embryophyta</taxon>
        <taxon>Tracheophyta</taxon>
        <taxon>Spermatophyta</taxon>
        <taxon>Magnoliopsida</taxon>
        <taxon>eudicotyledons</taxon>
        <taxon>Gunneridae</taxon>
        <taxon>Pentapetalae</taxon>
        <taxon>rosids</taxon>
        <taxon>fabids</taxon>
        <taxon>Fabales</taxon>
        <taxon>Fabaceae</taxon>
        <taxon>Papilionoideae</taxon>
        <taxon>50 kb inversion clade</taxon>
        <taxon>dalbergioids sensu lato</taxon>
        <taxon>Dalbergieae</taxon>
        <taxon>Pterocarpus clade</taxon>
        <taxon>Stylosanthes</taxon>
    </lineage>
</organism>
<evidence type="ECO:0000313" key="9">
    <source>
        <dbReference type="EMBL" id="MED6123672.1"/>
    </source>
</evidence>
<feature type="domain" description="Disease resistance R13L4/SHOC-2-like LRR" evidence="8">
    <location>
        <begin position="561"/>
        <end position="672"/>
    </location>
</feature>
<dbReference type="Gene3D" id="3.80.10.10">
    <property type="entry name" value="Ribonuclease Inhibitor"/>
    <property type="match status" value="1"/>
</dbReference>
<evidence type="ECO:0000259" key="6">
    <source>
        <dbReference type="Pfam" id="PF18052"/>
    </source>
</evidence>
<dbReference type="EMBL" id="JASCZI010030571">
    <property type="protein sequence ID" value="MED6123672.1"/>
    <property type="molecule type" value="Genomic_DNA"/>
</dbReference>
<dbReference type="SUPFAM" id="SSF52058">
    <property type="entry name" value="L domain-like"/>
    <property type="match status" value="1"/>
</dbReference>
<reference evidence="9 10" key="1">
    <citation type="journal article" date="2023" name="Plants (Basel)">
        <title>Bridging the Gap: Combining Genomics and Transcriptomics Approaches to Understand Stylosanthes scabra, an Orphan Legume from the Brazilian Caatinga.</title>
        <authorList>
            <person name="Ferreira-Neto J.R.C."/>
            <person name="da Silva M.D."/>
            <person name="Binneck E."/>
            <person name="de Melo N.F."/>
            <person name="da Silva R.H."/>
            <person name="de Melo A.L.T.M."/>
            <person name="Pandolfi V."/>
            <person name="Bustamante F.O."/>
            <person name="Brasileiro-Vidal A.C."/>
            <person name="Benko-Iseppon A.M."/>
        </authorList>
    </citation>
    <scope>NUCLEOTIDE SEQUENCE [LARGE SCALE GENOMIC DNA]</scope>
    <source>
        <tissue evidence="9">Leaves</tissue>
    </source>
</reference>
<keyword evidence="3" id="KW-0611">Plant defense</keyword>
<dbReference type="InterPro" id="IPR002182">
    <property type="entry name" value="NB-ARC"/>
</dbReference>
<evidence type="ECO:0000256" key="3">
    <source>
        <dbReference type="ARBA" id="ARBA00022821"/>
    </source>
</evidence>
<keyword evidence="4" id="KW-0067">ATP-binding</keyword>
<keyword evidence="10" id="KW-1185">Reference proteome</keyword>
<feature type="domain" description="Disease resistance protein winged helix" evidence="7">
    <location>
        <begin position="434"/>
        <end position="504"/>
    </location>
</feature>
<feature type="domain" description="NB-ARC" evidence="5">
    <location>
        <begin position="171"/>
        <end position="349"/>
    </location>
</feature>
<gene>
    <name evidence="9" type="ORF">PIB30_051371</name>
</gene>
<dbReference type="SUPFAM" id="SSF52540">
    <property type="entry name" value="P-loop containing nucleoside triphosphate hydrolases"/>
    <property type="match status" value="1"/>
</dbReference>
<dbReference type="PRINTS" id="PR00364">
    <property type="entry name" value="DISEASERSIST"/>
</dbReference>
<evidence type="ECO:0000256" key="1">
    <source>
        <dbReference type="ARBA" id="ARBA00022737"/>
    </source>
</evidence>
<evidence type="ECO:0000256" key="2">
    <source>
        <dbReference type="ARBA" id="ARBA00022741"/>
    </source>
</evidence>
<sequence length="676" mass="76539">MAESFIFSIAESLIGKLVSQAFERASRVLGVYKDLLDLKDTLLILKAVLVDAEQKLEQNHQLREWLKQLKCVFYDAEDLIDEVECEVARRDLIKKHGSTKRKVCRFFSSSNPVAFRCRIAYQIKEIKDKLDKVAADRNKFGLEVITFERRVVSKREMTHSYVSGSDVIGRDDDKKNIIDLLLKKSNEVGGKSVSVVSIVGLGGLGKTTLAKYVFNDKTIGDAFPLKIWVCVSNEFDLKQIMIKILSSAPTSTSLGKLEDLGVEQLQKHLRDVLADKKFLLVMDDVWNKDCVKWEELRNLLQVGAQGSKVLVTTRNRLIGSMMSNGSFYSLDGLSHQDSLSLFLKWAFRQGDEKKHPPLMEIGADIVRKCGGLPLALRTLGSSLFLKFEVKEWEFVRDSEIWNLEQKESDVLPALKFSYDQLPSYLKRFFALFSLYPKDYLFDSSFGSLPWEALGLLPQSNTGQTVDDLIKECLYELQSISFLENFVDTGTSLGFKLHDLVHDLAIYVAKDEFQCVNSRNYRISESVRHLSFMETELLDQISIPTGVRTILFPEEGVGADSESFMSAISKCKYLRVLDLSDSKYESLPHAIGKLKHLRFLSLLGSKYLKKLPNSLSELQSLQTLIFDGCVKLQILPKRLGNLINLRRLIIATKQSDFPEKEISKLTSLEVLGVSCAP</sequence>
<dbReference type="Gene3D" id="1.10.8.430">
    <property type="entry name" value="Helical domain of apoptotic protease-activating factors"/>
    <property type="match status" value="1"/>
</dbReference>
<dbReference type="Pfam" id="PF23598">
    <property type="entry name" value="LRR_14"/>
    <property type="match status" value="1"/>
</dbReference>
<comment type="caution">
    <text evidence="9">The sequence shown here is derived from an EMBL/GenBank/DDBJ whole genome shotgun (WGS) entry which is preliminary data.</text>
</comment>
<dbReference type="InterPro" id="IPR058922">
    <property type="entry name" value="WHD_DRP"/>
</dbReference>
<evidence type="ECO:0000313" key="10">
    <source>
        <dbReference type="Proteomes" id="UP001341840"/>
    </source>
</evidence>
<dbReference type="Pfam" id="PF18052">
    <property type="entry name" value="Rx_N"/>
    <property type="match status" value="1"/>
</dbReference>
<feature type="domain" description="Disease resistance N-terminal" evidence="6">
    <location>
        <begin position="11"/>
        <end position="98"/>
    </location>
</feature>
<dbReference type="InterPro" id="IPR042197">
    <property type="entry name" value="Apaf_helical"/>
</dbReference>
<protein>
    <submittedName>
        <fullName evidence="9">Uncharacterized protein</fullName>
    </submittedName>
</protein>
<evidence type="ECO:0000259" key="5">
    <source>
        <dbReference type="Pfam" id="PF00931"/>
    </source>
</evidence>
<dbReference type="Proteomes" id="UP001341840">
    <property type="component" value="Unassembled WGS sequence"/>
</dbReference>
<name>A0ABU6RI24_9FABA</name>
<dbReference type="Pfam" id="PF00931">
    <property type="entry name" value="NB-ARC"/>
    <property type="match status" value="1"/>
</dbReference>
<keyword evidence="2" id="KW-0547">Nucleotide-binding</keyword>
<keyword evidence="1" id="KW-0677">Repeat</keyword>
<dbReference type="Pfam" id="PF23559">
    <property type="entry name" value="WHD_DRP"/>
    <property type="match status" value="1"/>
</dbReference>